<name>A0A1R4H241_9GAMM</name>
<keyword evidence="2" id="KW-0229">DNA integration</keyword>
<feature type="domain" description="Integrase DNA-binding" evidence="3">
    <location>
        <begin position="3"/>
        <end position="95"/>
    </location>
</feature>
<dbReference type="RefSeq" id="WP_256969463.1">
    <property type="nucleotide sequence ID" value="NZ_FUKJ01000068.1"/>
</dbReference>
<evidence type="ECO:0000256" key="1">
    <source>
        <dbReference type="ARBA" id="ARBA00008857"/>
    </source>
</evidence>
<dbReference type="PANTHER" id="PTHR30629:SF2">
    <property type="entry name" value="PROPHAGE INTEGRASE INTS-RELATED"/>
    <property type="match status" value="1"/>
</dbReference>
<comment type="similarity">
    <text evidence="1">Belongs to the 'phage' integrase family.</text>
</comment>
<dbReference type="InterPro" id="IPR038488">
    <property type="entry name" value="Integrase_DNA-bd_sf"/>
</dbReference>
<sequence length="150" mass="17023">MPLSDTACKNAHKHAKAATGKAFTLFDDKGLHLLVKPLKNDWAKWWRLKYRFDGKDCLLSLGTYPEISLTKAREERDKIRTQVAQGINPSENRKAVKSSKAANASNSFEVIAREWGIKKVDGWDNPKGRKKRALERDIFPWLGGYSDNGH</sequence>
<keyword evidence="5" id="KW-1185">Reference proteome</keyword>
<dbReference type="InterPro" id="IPR050808">
    <property type="entry name" value="Phage_Integrase"/>
</dbReference>
<dbReference type="Gene3D" id="3.30.160.390">
    <property type="entry name" value="Integrase, DNA-binding domain"/>
    <property type="match status" value="1"/>
</dbReference>
<organism evidence="4 5">
    <name type="scientific">Crenothrix polyspora</name>
    <dbReference type="NCBI Taxonomy" id="360316"/>
    <lineage>
        <taxon>Bacteria</taxon>
        <taxon>Pseudomonadati</taxon>
        <taxon>Pseudomonadota</taxon>
        <taxon>Gammaproteobacteria</taxon>
        <taxon>Methylococcales</taxon>
        <taxon>Crenotrichaceae</taxon>
        <taxon>Crenothrix</taxon>
    </lineage>
</organism>
<accession>A0A1R4H241</accession>
<dbReference type="Pfam" id="PF13356">
    <property type="entry name" value="Arm-DNA-bind_3"/>
    <property type="match status" value="1"/>
</dbReference>
<gene>
    <name evidence="4" type="ORF">CRENPOLYSF2_160004</name>
</gene>
<evidence type="ECO:0000313" key="5">
    <source>
        <dbReference type="Proteomes" id="UP000195442"/>
    </source>
</evidence>
<evidence type="ECO:0000313" key="4">
    <source>
        <dbReference type="EMBL" id="SJM90324.1"/>
    </source>
</evidence>
<dbReference type="Proteomes" id="UP000195442">
    <property type="component" value="Unassembled WGS sequence"/>
</dbReference>
<dbReference type="AlphaFoldDB" id="A0A1R4H241"/>
<dbReference type="GO" id="GO:0015074">
    <property type="term" value="P:DNA integration"/>
    <property type="evidence" value="ECO:0007669"/>
    <property type="project" value="UniProtKB-KW"/>
</dbReference>
<protein>
    <submittedName>
        <fullName evidence="4">Integrase Int</fullName>
    </submittedName>
</protein>
<evidence type="ECO:0000259" key="3">
    <source>
        <dbReference type="Pfam" id="PF13356"/>
    </source>
</evidence>
<proteinExistence type="inferred from homology"/>
<dbReference type="InterPro" id="IPR025166">
    <property type="entry name" value="Integrase_DNA_bind_dom"/>
</dbReference>
<dbReference type="EMBL" id="FUKJ01000068">
    <property type="protein sequence ID" value="SJM90324.1"/>
    <property type="molecule type" value="Genomic_DNA"/>
</dbReference>
<evidence type="ECO:0000256" key="2">
    <source>
        <dbReference type="ARBA" id="ARBA00022908"/>
    </source>
</evidence>
<reference evidence="5" key="1">
    <citation type="submission" date="2017-02" db="EMBL/GenBank/DDBJ databases">
        <authorList>
            <person name="Daims H."/>
        </authorList>
    </citation>
    <scope>NUCLEOTIDE SEQUENCE [LARGE SCALE GENOMIC DNA]</scope>
</reference>
<dbReference type="PANTHER" id="PTHR30629">
    <property type="entry name" value="PROPHAGE INTEGRASE"/>
    <property type="match status" value="1"/>
</dbReference>